<keyword evidence="3 5" id="KW-0234">DNA repair</keyword>
<keyword evidence="10" id="KW-1185">Reference proteome</keyword>
<keyword evidence="1" id="KW-0677">Repeat</keyword>
<evidence type="ECO:0000256" key="4">
    <source>
        <dbReference type="ARBA" id="ARBA00023242"/>
    </source>
</evidence>
<dbReference type="FunFam" id="1.10.8.10:FF:000003">
    <property type="entry name" value="UV excision repair protein RAD23 homolog"/>
    <property type="match status" value="1"/>
</dbReference>
<evidence type="ECO:0000256" key="2">
    <source>
        <dbReference type="ARBA" id="ARBA00022763"/>
    </source>
</evidence>
<dbReference type="NCBIfam" id="TIGR00601">
    <property type="entry name" value="rad23"/>
    <property type="match status" value="1"/>
</dbReference>
<dbReference type="InterPro" id="IPR000626">
    <property type="entry name" value="Ubiquitin-like_dom"/>
</dbReference>
<dbReference type="SUPFAM" id="SSF101238">
    <property type="entry name" value="XPC-binding domain"/>
    <property type="match status" value="1"/>
</dbReference>
<reference evidence="10" key="1">
    <citation type="submission" date="2016-03" db="EMBL/GenBank/DDBJ databases">
        <authorList>
            <person name="Devillers H."/>
        </authorList>
    </citation>
    <scope>NUCLEOTIDE SEQUENCE [LARGE SCALE GENOMIC DNA]</scope>
</reference>
<dbReference type="PANTHER" id="PTHR10621:SF0">
    <property type="entry name" value="UV EXCISION REPAIR PROTEIN RAD23"/>
    <property type="match status" value="1"/>
</dbReference>
<evidence type="ECO:0000259" key="7">
    <source>
        <dbReference type="PROSITE" id="PS50030"/>
    </source>
</evidence>
<evidence type="ECO:0000256" key="3">
    <source>
        <dbReference type="ARBA" id="ARBA00023204"/>
    </source>
</evidence>
<dbReference type="SUPFAM" id="SSF54236">
    <property type="entry name" value="Ubiquitin-like"/>
    <property type="match status" value="1"/>
</dbReference>
<dbReference type="Proteomes" id="UP000190831">
    <property type="component" value="Chromosome B"/>
</dbReference>
<dbReference type="SUPFAM" id="SSF46934">
    <property type="entry name" value="UBA-like"/>
    <property type="match status" value="2"/>
</dbReference>
<feature type="domain" description="UBA" evidence="7">
    <location>
        <begin position="342"/>
        <end position="382"/>
    </location>
</feature>
<dbReference type="Pfam" id="PF00627">
    <property type="entry name" value="UBA"/>
    <property type="match status" value="2"/>
</dbReference>
<dbReference type="GO" id="GO:0043161">
    <property type="term" value="P:proteasome-mediated ubiquitin-dependent protein catabolic process"/>
    <property type="evidence" value="ECO:0007669"/>
    <property type="project" value="UniProtKB-UniRule"/>
</dbReference>
<dbReference type="GO" id="GO:0005654">
    <property type="term" value="C:nucleoplasm"/>
    <property type="evidence" value="ECO:0007669"/>
    <property type="project" value="TreeGrafter"/>
</dbReference>
<sequence>MITVNFKDFKKEKLSLELDPSSTVLYAKQQLAQQKDCDETQIKLIFSGKVLQDERSLEDCKLKDGDQVIFMISKKKSPATKTTLPPAAQAAAQPAEQATNTTQPTAPTPEAATIATPETSTGASGPSAAASDPGFVTGSQRDETVTRIMEMGYEREQVERALRAAFNNPDRAVEYLLMGIPENLQPQQQAQPPAQQTSGEADSTPVEQPEGSTQTAQAPSEDDLFAQAAATIENEDNPENPRAPGTIGLTMEDLLSLRQVVTGNPEALPPLLESLSSRYPELREQIMNNPEMFISMLLEAVGGSLPEGLVDEEAAGEIHAEGGAEASETQGGESVPGIELTPQDQEAISRLCELGFERSLVVQVYFACDKNEEVAANMLFSDYAD</sequence>
<name>A0A1G4M8Y3_LACFM</name>
<dbReference type="AlphaFoldDB" id="A0A1G4M8Y3"/>
<dbReference type="GO" id="GO:0006289">
    <property type="term" value="P:nucleotide-excision repair"/>
    <property type="evidence" value="ECO:0007669"/>
    <property type="project" value="UniProtKB-UniRule"/>
</dbReference>
<feature type="compositionally biased region" description="Low complexity" evidence="6">
    <location>
        <begin position="186"/>
        <end position="196"/>
    </location>
</feature>
<dbReference type="EMBL" id="LT598489">
    <property type="protein sequence ID" value="SCW00169.1"/>
    <property type="molecule type" value="Genomic_DNA"/>
</dbReference>
<comment type="subcellular location">
    <subcellularLocation>
        <location evidence="5">Nucleus</location>
    </subcellularLocation>
    <subcellularLocation>
        <location evidence="5">Cytoplasm</location>
    </subcellularLocation>
</comment>
<keyword evidence="5" id="KW-0963">Cytoplasm</keyword>
<evidence type="ECO:0000256" key="6">
    <source>
        <dbReference type="SAM" id="MobiDB-lite"/>
    </source>
</evidence>
<feature type="region of interest" description="Disordered" evidence="6">
    <location>
        <begin position="186"/>
        <end position="220"/>
    </location>
</feature>
<feature type="domain" description="UBA" evidence="7">
    <location>
        <begin position="140"/>
        <end position="179"/>
    </location>
</feature>
<dbReference type="PROSITE" id="PS50030">
    <property type="entry name" value="UBA"/>
    <property type="match status" value="2"/>
</dbReference>
<dbReference type="OMA" id="PHMLEPI"/>
<dbReference type="PANTHER" id="PTHR10621">
    <property type="entry name" value="UV EXCISION REPAIR PROTEIN RAD23"/>
    <property type="match status" value="1"/>
</dbReference>
<evidence type="ECO:0000313" key="9">
    <source>
        <dbReference type="EMBL" id="SCW00169.1"/>
    </source>
</evidence>
<feature type="domain" description="Ubiquitin-like" evidence="8">
    <location>
        <begin position="2"/>
        <end position="77"/>
    </location>
</feature>
<keyword evidence="2 5" id="KW-0227">DNA damage</keyword>
<comment type="similarity">
    <text evidence="5">Belongs to the RAD23 family.</text>
</comment>
<dbReference type="PRINTS" id="PR01839">
    <property type="entry name" value="RAD23PROTEIN"/>
</dbReference>
<feature type="compositionally biased region" description="Low complexity" evidence="6">
    <location>
        <begin position="79"/>
        <end position="131"/>
    </location>
</feature>
<dbReference type="InterPro" id="IPR015940">
    <property type="entry name" value="UBA"/>
</dbReference>
<protein>
    <recommendedName>
        <fullName evidence="5">UV excision repair protein RAD23</fullName>
    </recommendedName>
</protein>
<dbReference type="SMART" id="SM00165">
    <property type="entry name" value="UBA"/>
    <property type="match status" value="2"/>
</dbReference>
<keyword evidence="4 5" id="KW-0539">Nucleus</keyword>
<dbReference type="GO" id="GO:0043130">
    <property type="term" value="F:ubiquitin binding"/>
    <property type="evidence" value="ECO:0007669"/>
    <property type="project" value="UniProtKB-UniRule"/>
</dbReference>
<dbReference type="GO" id="GO:0005829">
    <property type="term" value="C:cytosol"/>
    <property type="evidence" value="ECO:0007669"/>
    <property type="project" value="TreeGrafter"/>
</dbReference>
<dbReference type="GO" id="GO:0003684">
    <property type="term" value="F:damaged DNA binding"/>
    <property type="evidence" value="ECO:0007669"/>
    <property type="project" value="UniProtKB-UniRule"/>
</dbReference>
<organism evidence="9 10">
    <name type="scientific">Lachancea fermentati</name>
    <name type="common">Zygosaccharomyces fermentati</name>
    <dbReference type="NCBI Taxonomy" id="4955"/>
    <lineage>
        <taxon>Eukaryota</taxon>
        <taxon>Fungi</taxon>
        <taxon>Dikarya</taxon>
        <taxon>Ascomycota</taxon>
        <taxon>Saccharomycotina</taxon>
        <taxon>Saccharomycetes</taxon>
        <taxon>Saccharomycetales</taxon>
        <taxon>Saccharomycetaceae</taxon>
        <taxon>Lachancea</taxon>
    </lineage>
</organism>
<dbReference type="InterPro" id="IPR009060">
    <property type="entry name" value="UBA-like_sf"/>
</dbReference>
<dbReference type="SMART" id="SM00213">
    <property type="entry name" value="UBQ"/>
    <property type="match status" value="1"/>
</dbReference>
<dbReference type="InterPro" id="IPR029071">
    <property type="entry name" value="Ubiquitin-like_domsf"/>
</dbReference>
<gene>
    <name evidence="9" type="ORF">LAFE_0B10968G</name>
</gene>
<dbReference type="Gene3D" id="1.10.8.10">
    <property type="entry name" value="DNA helicase RuvA subunit, C-terminal domain"/>
    <property type="match status" value="2"/>
</dbReference>
<evidence type="ECO:0000256" key="1">
    <source>
        <dbReference type="ARBA" id="ARBA00022737"/>
    </source>
</evidence>
<dbReference type="InterPro" id="IPR004806">
    <property type="entry name" value="Rad23"/>
</dbReference>
<proteinExistence type="inferred from homology"/>
<dbReference type="FunFam" id="1.10.8.10:FF:000002">
    <property type="entry name" value="UV excision repair protein RAD23 homolog"/>
    <property type="match status" value="1"/>
</dbReference>
<dbReference type="GO" id="GO:0070628">
    <property type="term" value="F:proteasome binding"/>
    <property type="evidence" value="ECO:0007669"/>
    <property type="project" value="TreeGrafter"/>
</dbReference>
<dbReference type="STRING" id="4955.A0A1G4M8Y3"/>
<dbReference type="Pfam" id="PF09280">
    <property type="entry name" value="XPC-binding"/>
    <property type="match status" value="1"/>
</dbReference>
<dbReference type="InterPro" id="IPR036353">
    <property type="entry name" value="XPC-bd_sf"/>
</dbReference>
<dbReference type="Pfam" id="PF00240">
    <property type="entry name" value="ubiquitin"/>
    <property type="match status" value="1"/>
</dbReference>
<dbReference type="InterPro" id="IPR006636">
    <property type="entry name" value="STI1_HS-bd"/>
</dbReference>
<dbReference type="CDD" id="cd01805">
    <property type="entry name" value="Ubl_Rad23"/>
    <property type="match status" value="1"/>
</dbReference>
<evidence type="ECO:0000256" key="5">
    <source>
        <dbReference type="RuleBase" id="RU367049"/>
    </source>
</evidence>
<dbReference type="SMART" id="SM00727">
    <property type="entry name" value="STI1"/>
    <property type="match status" value="1"/>
</dbReference>
<dbReference type="PROSITE" id="PS50053">
    <property type="entry name" value="UBIQUITIN_2"/>
    <property type="match status" value="1"/>
</dbReference>
<evidence type="ECO:0000313" key="10">
    <source>
        <dbReference type="Proteomes" id="UP000190831"/>
    </source>
</evidence>
<feature type="region of interest" description="Disordered" evidence="6">
    <location>
        <begin position="79"/>
        <end position="141"/>
    </location>
</feature>
<accession>A0A1G4M8Y3</accession>
<dbReference type="GO" id="GO:0031593">
    <property type="term" value="F:polyubiquitin modification-dependent protein binding"/>
    <property type="evidence" value="ECO:0007669"/>
    <property type="project" value="UniProtKB-UniRule"/>
</dbReference>
<dbReference type="InterPro" id="IPR015360">
    <property type="entry name" value="XPC-bd"/>
</dbReference>
<dbReference type="Gene3D" id="1.10.10.540">
    <property type="entry name" value="XPC-binding domain"/>
    <property type="match status" value="1"/>
</dbReference>
<dbReference type="CDD" id="cd14378">
    <property type="entry name" value="UBA1_Rhp23p_like"/>
    <property type="match status" value="1"/>
</dbReference>
<dbReference type="OrthoDB" id="419317at2759"/>
<comment type="function">
    <text evidence="5">Multiubiquitin chain receptor involved in modulation of proteasomal degradation. Involved in nucleotide excision repair.</text>
</comment>
<evidence type="ECO:0000259" key="8">
    <source>
        <dbReference type="PROSITE" id="PS50053"/>
    </source>
</evidence>
<dbReference type="Gene3D" id="3.10.20.90">
    <property type="entry name" value="Phosphatidylinositol 3-kinase Catalytic Subunit, Chain A, domain 1"/>
    <property type="match status" value="1"/>
</dbReference>